<organism evidence="2 3">
    <name type="scientific">Dorea longicatena DSM 13814</name>
    <dbReference type="NCBI Taxonomy" id="411462"/>
    <lineage>
        <taxon>Bacteria</taxon>
        <taxon>Bacillati</taxon>
        <taxon>Bacillota</taxon>
        <taxon>Clostridia</taxon>
        <taxon>Lachnospirales</taxon>
        <taxon>Lachnospiraceae</taxon>
        <taxon>Dorea</taxon>
    </lineage>
</organism>
<gene>
    <name evidence="2" type="ORF">DORLON_01039</name>
</gene>
<protein>
    <submittedName>
        <fullName evidence="2">Uncharacterized protein</fullName>
    </submittedName>
</protein>
<feature type="region of interest" description="Disordered" evidence="1">
    <location>
        <begin position="1"/>
        <end position="32"/>
    </location>
</feature>
<dbReference type="Proteomes" id="UP000004016">
    <property type="component" value="Unassembled WGS sequence"/>
</dbReference>
<dbReference type="HOGENOM" id="CLU_3389160_0_0_9"/>
<name>A6BFG7_9FIRM</name>
<proteinExistence type="predicted"/>
<evidence type="ECO:0000313" key="3">
    <source>
        <dbReference type="Proteomes" id="UP000004016"/>
    </source>
</evidence>
<sequence length="32" mass="3949">MRDNHGYHPVKRRKQYGGERRDERDVSGTDWF</sequence>
<dbReference type="EMBL" id="AAXB02000003">
    <property type="protein sequence ID" value="EDM63754.1"/>
    <property type="molecule type" value="Genomic_DNA"/>
</dbReference>
<reference evidence="2 3" key="2">
    <citation type="submission" date="2007-04" db="EMBL/GenBank/DDBJ databases">
        <title>Draft genome sequence of Dorea longicatena (DSM 13814).</title>
        <authorList>
            <person name="Sudarsanam P."/>
            <person name="Ley R."/>
            <person name="Guruge J."/>
            <person name="Turnbaugh P.J."/>
            <person name="Mahowald M."/>
            <person name="Liep D."/>
            <person name="Gordon J."/>
        </authorList>
    </citation>
    <scope>NUCLEOTIDE SEQUENCE [LARGE SCALE GENOMIC DNA]</scope>
    <source>
        <strain evidence="2 3">DSM 13814</strain>
    </source>
</reference>
<evidence type="ECO:0000313" key="2">
    <source>
        <dbReference type="EMBL" id="EDM63754.1"/>
    </source>
</evidence>
<reference evidence="2 3" key="1">
    <citation type="submission" date="2007-03" db="EMBL/GenBank/DDBJ databases">
        <authorList>
            <person name="Fulton L."/>
            <person name="Clifton S."/>
            <person name="Fulton B."/>
            <person name="Xu J."/>
            <person name="Minx P."/>
            <person name="Pepin K.H."/>
            <person name="Johnson M."/>
            <person name="Thiruvilangam P."/>
            <person name="Bhonagiri V."/>
            <person name="Nash W.E."/>
            <person name="Mardis E.R."/>
            <person name="Wilson R.K."/>
        </authorList>
    </citation>
    <scope>NUCLEOTIDE SEQUENCE [LARGE SCALE GENOMIC DNA]</scope>
    <source>
        <strain evidence="2 3">DSM 13814</strain>
    </source>
</reference>
<comment type="caution">
    <text evidence="2">The sequence shown here is derived from an EMBL/GenBank/DDBJ whole genome shotgun (WGS) entry which is preliminary data.</text>
</comment>
<feature type="compositionally biased region" description="Basic and acidic residues" evidence="1">
    <location>
        <begin position="16"/>
        <end position="32"/>
    </location>
</feature>
<evidence type="ECO:0000256" key="1">
    <source>
        <dbReference type="SAM" id="MobiDB-lite"/>
    </source>
</evidence>
<dbReference type="AlphaFoldDB" id="A6BFG7"/>
<accession>A6BFG7</accession>